<keyword evidence="3" id="KW-1185">Reference proteome</keyword>
<reference evidence="3" key="2">
    <citation type="submission" date="2015-01" db="EMBL/GenBank/DDBJ databases">
        <title>Evolutionary Origins and Diversification of the Mycorrhizal Mutualists.</title>
        <authorList>
            <consortium name="DOE Joint Genome Institute"/>
            <consortium name="Mycorrhizal Genomics Consortium"/>
            <person name="Kohler A."/>
            <person name="Kuo A."/>
            <person name="Nagy L.G."/>
            <person name="Floudas D."/>
            <person name="Copeland A."/>
            <person name="Barry K.W."/>
            <person name="Cichocki N."/>
            <person name="Veneault-Fourrey C."/>
            <person name="LaButti K."/>
            <person name="Lindquist E.A."/>
            <person name="Lipzen A."/>
            <person name="Lundell T."/>
            <person name="Morin E."/>
            <person name="Murat C."/>
            <person name="Riley R."/>
            <person name="Ohm R."/>
            <person name="Sun H."/>
            <person name="Tunlid A."/>
            <person name="Henrissat B."/>
            <person name="Grigoriev I.V."/>
            <person name="Hibbett D.S."/>
            <person name="Martin F."/>
        </authorList>
    </citation>
    <scope>NUCLEOTIDE SEQUENCE [LARGE SCALE GENOMIC DNA]</scope>
    <source>
        <strain evidence="3">ATCC 200175</strain>
    </source>
</reference>
<accession>A0A0C9TK23</accession>
<dbReference type="Proteomes" id="UP000053647">
    <property type="component" value="Unassembled WGS sequence"/>
</dbReference>
<keyword evidence="1" id="KW-0233">DNA recombination</keyword>
<dbReference type="InterPro" id="IPR013762">
    <property type="entry name" value="Integrase-like_cat_sf"/>
</dbReference>
<feature type="non-terminal residue" evidence="2">
    <location>
        <position position="1"/>
    </location>
</feature>
<proteinExistence type="predicted"/>
<dbReference type="SUPFAM" id="SSF56349">
    <property type="entry name" value="DNA breaking-rejoining enzymes"/>
    <property type="match status" value="1"/>
</dbReference>
<protein>
    <recommendedName>
        <fullName evidence="4">DNA breaking-rejoining enzyme</fullName>
    </recommendedName>
</protein>
<evidence type="ECO:0000313" key="2">
    <source>
        <dbReference type="EMBL" id="KIJ08192.1"/>
    </source>
</evidence>
<organism evidence="2 3">
    <name type="scientific">Paxillus involutus ATCC 200175</name>
    <dbReference type="NCBI Taxonomy" id="664439"/>
    <lineage>
        <taxon>Eukaryota</taxon>
        <taxon>Fungi</taxon>
        <taxon>Dikarya</taxon>
        <taxon>Basidiomycota</taxon>
        <taxon>Agaricomycotina</taxon>
        <taxon>Agaricomycetes</taxon>
        <taxon>Agaricomycetidae</taxon>
        <taxon>Boletales</taxon>
        <taxon>Paxilineae</taxon>
        <taxon>Paxillaceae</taxon>
        <taxon>Paxillus</taxon>
    </lineage>
</organism>
<dbReference type="HOGENOM" id="CLU_1578635_0_0_1"/>
<evidence type="ECO:0008006" key="4">
    <source>
        <dbReference type="Google" id="ProtNLM"/>
    </source>
</evidence>
<evidence type="ECO:0000256" key="1">
    <source>
        <dbReference type="ARBA" id="ARBA00023172"/>
    </source>
</evidence>
<dbReference type="EMBL" id="KN819680">
    <property type="protein sequence ID" value="KIJ08192.1"/>
    <property type="molecule type" value="Genomic_DNA"/>
</dbReference>
<dbReference type="OrthoDB" id="3163890at2759"/>
<dbReference type="Gene3D" id="1.10.443.10">
    <property type="entry name" value="Intergrase catalytic core"/>
    <property type="match status" value="1"/>
</dbReference>
<dbReference type="AlphaFoldDB" id="A0A0C9TK23"/>
<dbReference type="GO" id="GO:0006310">
    <property type="term" value="P:DNA recombination"/>
    <property type="evidence" value="ECO:0007669"/>
    <property type="project" value="UniProtKB-KW"/>
</dbReference>
<dbReference type="GO" id="GO:0015074">
    <property type="term" value="P:DNA integration"/>
    <property type="evidence" value="ECO:0007669"/>
    <property type="project" value="InterPro"/>
</dbReference>
<name>A0A0C9TK23_PAXIN</name>
<gene>
    <name evidence="2" type="ORF">PAXINDRAFT_89235</name>
</gene>
<reference evidence="2 3" key="1">
    <citation type="submission" date="2014-06" db="EMBL/GenBank/DDBJ databases">
        <authorList>
            <consortium name="DOE Joint Genome Institute"/>
            <person name="Kuo A."/>
            <person name="Kohler A."/>
            <person name="Nagy L.G."/>
            <person name="Floudas D."/>
            <person name="Copeland A."/>
            <person name="Barry K.W."/>
            <person name="Cichocki N."/>
            <person name="Veneault-Fourrey C."/>
            <person name="LaButti K."/>
            <person name="Lindquist E.A."/>
            <person name="Lipzen A."/>
            <person name="Lundell T."/>
            <person name="Morin E."/>
            <person name="Murat C."/>
            <person name="Sun H."/>
            <person name="Tunlid A."/>
            <person name="Henrissat B."/>
            <person name="Grigoriev I.V."/>
            <person name="Hibbett D.S."/>
            <person name="Martin F."/>
            <person name="Nordberg H.P."/>
            <person name="Cantor M.N."/>
            <person name="Hua S.X."/>
        </authorList>
    </citation>
    <scope>NUCLEOTIDE SEQUENCE [LARGE SCALE GENOMIC DNA]</scope>
    <source>
        <strain evidence="2 3">ATCC 200175</strain>
    </source>
</reference>
<sequence>FDEVLKIQVHDITFHERGMVLNLPFRKMHQNGDIKPYHLWALPQPEAHLCPTRAIADWIRMSGITSGYLFRKIASGDRFRDQHSYRQSSELFLELFRNNLLDVNVDPAPYGTHSFRRGGCQYLHIERRWLLRRICEWGGWSQEFTNLTIVKYLISLNDDPTEPREDFFNLDRRPTLKCHQCGRSCPCA</sequence>
<dbReference type="GO" id="GO:0003677">
    <property type="term" value="F:DNA binding"/>
    <property type="evidence" value="ECO:0007669"/>
    <property type="project" value="InterPro"/>
</dbReference>
<dbReference type="InterPro" id="IPR011010">
    <property type="entry name" value="DNA_brk_join_enz"/>
</dbReference>
<evidence type="ECO:0000313" key="3">
    <source>
        <dbReference type="Proteomes" id="UP000053647"/>
    </source>
</evidence>